<dbReference type="InterPro" id="IPR029044">
    <property type="entry name" value="Nucleotide-diphossugar_trans"/>
</dbReference>
<feature type="binding site" evidence="11">
    <location>
        <position position="196"/>
    </location>
    <ligand>
        <name>UTP</name>
        <dbReference type="ChEBI" id="CHEBI:46398"/>
    </ligand>
</feature>
<dbReference type="FunFam" id="2.160.10.10:FF:000001">
    <property type="entry name" value="UTP--glucose-1-phosphate uridylyltransferase"/>
    <property type="match status" value="1"/>
</dbReference>
<name>A0A9N9TKT7_PHYSR</name>
<evidence type="ECO:0000256" key="10">
    <source>
        <dbReference type="PIRSR" id="PIRSR000806-1"/>
    </source>
</evidence>
<evidence type="ECO:0000313" key="13">
    <source>
        <dbReference type="Proteomes" id="UP001153712"/>
    </source>
</evidence>
<dbReference type="CDD" id="cd00897">
    <property type="entry name" value="UGPase_euk"/>
    <property type="match status" value="1"/>
</dbReference>
<proteinExistence type="inferred from homology"/>
<evidence type="ECO:0000256" key="3">
    <source>
        <dbReference type="ARBA" id="ARBA00012415"/>
    </source>
</evidence>
<keyword evidence="6 9" id="KW-0548">Nucleotidyltransferase</keyword>
<dbReference type="PANTHER" id="PTHR43511">
    <property type="match status" value="1"/>
</dbReference>
<evidence type="ECO:0000256" key="1">
    <source>
        <dbReference type="ARBA" id="ARBA00010401"/>
    </source>
</evidence>
<dbReference type="EMBL" id="OU900105">
    <property type="protein sequence ID" value="CAG9856697.1"/>
    <property type="molecule type" value="Genomic_DNA"/>
</dbReference>
<evidence type="ECO:0000256" key="8">
    <source>
        <dbReference type="ARBA" id="ARBA00047432"/>
    </source>
</evidence>
<feature type="binding site" evidence="10">
    <location>
        <position position="197"/>
    </location>
    <ligand>
        <name>substrate</name>
    </ligand>
</feature>
<feature type="binding site" evidence="11">
    <location>
        <position position="371"/>
    </location>
    <ligand>
        <name>UTP</name>
        <dbReference type="ChEBI" id="CHEBI:46398"/>
    </ligand>
</feature>
<dbReference type="OrthoDB" id="932129at2759"/>
<dbReference type="SUPFAM" id="SSF53448">
    <property type="entry name" value="Nucleotide-diphospho-sugar transferases"/>
    <property type="match status" value="1"/>
</dbReference>
<dbReference type="Gene3D" id="2.160.10.10">
    <property type="entry name" value="Hexapeptide repeat proteins"/>
    <property type="match status" value="1"/>
</dbReference>
<feature type="binding site" evidence="11">
    <location>
        <position position="227"/>
    </location>
    <ligand>
        <name>UTP</name>
        <dbReference type="ChEBI" id="CHEBI:46398"/>
    </ligand>
</feature>
<protein>
    <recommendedName>
        <fullName evidence="4 9">UTP--glucose-1-phosphate uridylyltransferase</fullName>
        <ecNumber evidence="3 9">2.7.7.9</ecNumber>
    </recommendedName>
</protein>
<feature type="binding site" evidence="11">
    <location>
        <position position="165"/>
    </location>
    <ligand>
        <name>UTP</name>
        <dbReference type="ChEBI" id="CHEBI:46398"/>
    </ligand>
</feature>
<organism evidence="12 13">
    <name type="scientific">Phyllotreta striolata</name>
    <name type="common">Striped flea beetle</name>
    <name type="synonym">Crioceris striolata</name>
    <dbReference type="NCBI Taxonomy" id="444603"/>
    <lineage>
        <taxon>Eukaryota</taxon>
        <taxon>Metazoa</taxon>
        <taxon>Ecdysozoa</taxon>
        <taxon>Arthropoda</taxon>
        <taxon>Hexapoda</taxon>
        <taxon>Insecta</taxon>
        <taxon>Pterygota</taxon>
        <taxon>Neoptera</taxon>
        <taxon>Endopterygota</taxon>
        <taxon>Coleoptera</taxon>
        <taxon>Polyphaga</taxon>
        <taxon>Cucujiformia</taxon>
        <taxon>Chrysomeloidea</taxon>
        <taxon>Chrysomelidae</taxon>
        <taxon>Galerucinae</taxon>
        <taxon>Alticini</taxon>
        <taxon>Phyllotreta</taxon>
    </lineage>
</organism>
<keyword evidence="13" id="KW-1185">Reference proteome</keyword>
<evidence type="ECO:0000256" key="11">
    <source>
        <dbReference type="PIRSR" id="PIRSR000806-2"/>
    </source>
</evidence>
<evidence type="ECO:0000256" key="4">
    <source>
        <dbReference type="ARBA" id="ARBA00019048"/>
    </source>
</evidence>
<evidence type="ECO:0000256" key="6">
    <source>
        <dbReference type="ARBA" id="ARBA00022695"/>
    </source>
</evidence>
<dbReference type="GO" id="GO:0003983">
    <property type="term" value="F:UTP:glucose-1-phosphate uridylyltransferase activity"/>
    <property type="evidence" value="ECO:0007669"/>
    <property type="project" value="UniProtKB-EC"/>
</dbReference>
<dbReference type="GO" id="GO:0006011">
    <property type="term" value="P:UDP-alpha-D-glucose metabolic process"/>
    <property type="evidence" value="ECO:0007669"/>
    <property type="project" value="UniProtKB-UniRule"/>
</dbReference>
<gene>
    <name evidence="12" type="ORF">PHYEVI_LOCUS3116</name>
</gene>
<comment type="similarity">
    <text evidence="1 9">Belongs to the UDPGP type 1 family.</text>
</comment>
<comment type="catalytic activity">
    <reaction evidence="8">
        <text>alpha-D-glucose 1-phosphate + UTP + H(+) = UDP-alpha-D-glucose + diphosphate</text>
        <dbReference type="Rhea" id="RHEA:19889"/>
        <dbReference type="ChEBI" id="CHEBI:15378"/>
        <dbReference type="ChEBI" id="CHEBI:33019"/>
        <dbReference type="ChEBI" id="CHEBI:46398"/>
        <dbReference type="ChEBI" id="CHEBI:58601"/>
        <dbReference type="ChEBI" id="CHEBI:58885"/>
        <dbReference type="EC" id="2.7.7.9"/>
    </reaction>
    <physiologicalReaction direction="left-to-right" evidence="8">
        <dbReference type="Rhea" id="RHEA:19890"/>
    </physiologicalReaction>
</comment>
<dbReference type="InterPro" id="IPR016267">
    <property type="entry name" value="UDPGP_trans"/>
</dbReference>
<sequence length="484" mass="54817">MNTSKIEDFQRELETIIGTTSGVHQQDQKRQFLEYLKLFTRFVETKGNVIQWNKIKFLTDDMIVKYDNLEEPNTHQQEMLEKIVIVKLNGGLGTSMGCSGPKSQIVIKNKQTFLDLTIEQIKHLNSKYNTKIPLVFMNSFNTNDQTDKVLNSMRNSGIALYSFNQSCYPRISKETLMPVVKTGNVEEFHDGWYPPGHGDFYTSFWESGLLHKLIDEGKQYCFVSNVDNLGATMDLRILSLLVSDCFRCNIPEFVMELTDKTRADVKGGTLIEYDGKMCLLEIAQVPDEHVNDFKSIKFFKYFNTNNLWIDLKAIDRLVRENQLNMDIIVNNKSLATGEKVVQLETAIGAAMKFFDNGIGINVPRSRFLPVKKTSDLILIMSNIYEVQNGTLVVSSKRTFPTLPTLSLDEKYFKNVDQALKRFQSIPDMLDLDLLIVTGDVSFGKGVVLKGTVVIIANEGGKIFVPGGAVLENNIVEGDLKISNY</sequence>
<comment type="subunit">
    <text evidence="2">Homooctamer.</text>
</comment>
<evidence type="ECO:0000256" key="7">
    <source>
        <dbReference type="ARBA" id="ARBA00023579"/>
    </source>
</evidence>
<evidence type="ECO:0000313" key="12">
    <source>
        <dbReference type="EMBL" id="CAG9856697.1"/>
    </source>
</evidence>
<evidence type="ECO:0000256" key="9">
    <source>
        <dbReference type="PIRNR" id="PIRNR000806"/>
    </source>
</evidence>
<dbReference type="InterPro" id="IPR002618">
    <property type="entry name" value="UDPGP_fam"/>
</dbReference>
<evidence type="ECO:0000256" key="5">
    <source>
        <dbReference type="ARBA" id="ARBA00022679"/>
    </source>
</evidence>
<evidence type="ECO:0000256" key="2">
    <source>
        <dbReference type="ARBA" id="ARBA00011823"/>
    </source>
</evidence>
<comment type="function">
    <text evidence="7">UTP--glucose-1-phosphate uridylyltransferase catalyzing the conversion of glucose-1-phosphate into UDP-glucose, a crucial precursor for the production of glycogen.</text>
</comment>
<dbReference type="FunFam" id="3.90.550.10:FF:000002">
    <property type="entry name" value="UTP--glucose-1-phosphate uridylyltransferase"/>
    <property type="match status" value="1"/>
</dbReference>
<reference evidence="12" key="1">
    <citation type="submission" date="2022-01" db="EMBL/GenBank/DDBJ databases">
        <authorList>
            <person name="King R."/>
        </authorList>
    </citation>
    <scope>NUCLEOTIDE SEQUENCE</scope>
</reference>
<dbReference type="PIRSF" id="PIRSF000806">
    <property type="entry name" value="UDPGP"/>
    <property type="match status" value="1"/>
</dbReference>
<dbReference type="AlphaFoldDB" id="A0A9N9TKT7"/>
<dbReference type="Proteomes" id="UP001153712">
    <property type="component" value="Chromosome 12"/>
</dbReference>
<dbReference type="EC" id="2.7.7.9" evidence="3 9"/>
<feature type="binding site" evidence="11">
    <location>
        <position position="102"/>
    </location>
    <ligand>
        <name>UTP</name>
        <dbReference type="ChEBI" id="CHEBI:46398"/>
    </ligand>
</feature>
<dbReference type="Pfam" id="PF01704">
    <property type="entry name" value="UDPGP"/>
    <property type="match status" value="1"/>
</dbReference>
<accession>A0A9N9TKT7</accession>
<keyword evidence="5 9" id="KW-0808">Transferase</keyword>
<dbReference type="Gene3D" id="3.90.550.10">
    <property type="entry name" value="Spore Coat Polysaccharide Biosynthesis Protein SpsA, Chain A"/>
    <property type="match status" value="1"/>
</dbReference>